<dbReference type="RefSeq" id="WP_207901766.1">
    <property type="nucleotide sequence ID" value="NZ_JBEBWM010000028.1"/>
</dbReference>
<dbReference type="Proteomes" id="UP000294692">
    <property type="component" value="Unassembled WGS sequence"/>
</dbReference>
<evidence type="ECO:0000313" key="3">
    <source>
        <dbReference type="EMBL" id="TCU97198.1"/>
    </source>
</evidence>
<evidence type="ECO:0000313" key="4">
    <source>
        <dbReference type="Proteomes" id="UP000294692"/>
    </source>
</evidence>
<keyword evidence="1" id="KW-0732">Signal</keyword>
<dbReference type="InterPro" id="IPR001802">
    <property type="entry name" value="MerP/CopZ"/>
</dbReference>
<dbReference type="Pfam" id="PF00403">
    <property type="entry name" value="HMA"/>
    <property type="match status" value="1"/>
</dbReference>
<name>A0A4R3V1Y8_9BURK</name>
<feature type="signal peptide" evidence="1">
    <location>
        <begin position="1"/>
        <end position="20"/>
    </location>
</feature>
<dbReference type="GO" id="GO:0046872">
    <property type="term" value="F:metal ion binding"/>
    <property type="evidence" value="ECO:0007669"/>
    <property type="project" value="InterPro"/>
</dbReference>
<evidence type="ECO:0000259" key="2">
    <source>
        <dbReference type="PROSITE" id="PS50846"/>
    </source>
</evidence>
<sequence>MNRLKHLVFALCLWPFMAFGAEPSAQSVTIHIEGMTCSLCVTAINKALRSLPEVEKAKASLKNNEAVVIVPEGYPLETLLAEIEKTGYQGTIRSVAPVAASAGGKS</sequence>
<feature type="chain" id="PRO_5020344036" evidence="1">
    <location>
        <begin position="21"/>
        <end position="106"/>
    </location>
</feature>
<dbReference type="InterPro" id="IPR006121">
    <property type="entry name" value="HMA_dom"/>
</dbReference>
<dbReference type="EMBL" id="SMBX01000006">
    <property type="protein sequence ID" value="TCU97198.1"/>
    <property type="molecule type" value="Genomic_DNA"/>
</dbReference>
<dbReference type="PRINTS" id="PR00946">
    <property type="entry name" value="HGSCAVENGER"/>
</dbReference>
<dbReference type="InterPro" id="IPR036163">
    <property type="entry name" value="HMA_dom_sf"/>
</dbReference>
<evidence type="ECO:0000256" key="1">
    <source>
        <dbReference type="SAM" id="SignalP"/>
    </source>
</evidence>
<keyword evidence="4" id="KW-1185">Reference proteome</keyword>
<feature type="domain" description="HMA" evidence="2">
    <location>
        <begin position="26"/>
        <end position="91"/>
    </location>
</feature>
<organism evidence="3 4">
    <name type="scientific">Paracandidimonas soli</name>
    <dbReference type="NCBI Taxonomy" id="1917182"/>
    <lineage>
        <taxon>Bacteria</taxon>
        <taxon>Pseudomonadati</taxon>
        <taxon>Pseudomonadota</taxon>
        <taxon>Betaproteobacteria</taxon>
        <taxon>Burkholderiales</taxon>
        <taxon>Alcaligenaceae</taxon>
        <taxon>Paracandidimonas</taxon>
    </lineage>
</organism>
<comment type="caution">
    <text evidence="3">The sequence shown here is derived from an EMBL/GenBank/DDBJ whole genome shotgun (WGS) entry which is preliminary data.</text>
</comment>
<protein>
    <submittedName>
        <fullName evidence="3">Mercuric ion binding protein</fullName>
    </submittedName>
</protein>
<gene>
    <name evidence="3" type="ORF">EV686_10678</name>
</gene>
<proteinExistence type="predicted"/>
<dbReference type="CDD" id="cd00371">
    <property type="entry name" value="HMA"/>
    <property type="match status" value="1"/>
</dbReference>
<dbReference type="AlphaFoldDB" id="A0A4R3V1Y8"/>
<dbReference type="PROSITE" id="PS50846">
    <property type="entry name" value="HMA_2"/>
    <property type="match status" value="1"/>
</dbReference>
<accession>A0A4R3V1Y8</accession>
<reference evidence="3 4" key="1">
    <citation type="submission" date="2019-03" db="EMBL/GenBank/DDBJ databases">
        <title>Genomic Encyclopedia of Type Strains, Phase IV (KMG-IV): sequencing the most valuable type-strain genomes for metagenomic binning, comparative biology and taxonomic classification.</title>
        <authorList>
            <person name="Goeker M."/>
        </authorList>
    </citation>
    <scope>NUCLEOTIDE SEQUENCE [LARGE SCALE GENOMIC DNA]</scope>
    <source>
        <strain evidence="3 4">DSM 100048</strain>
    </source>
</reference>
<dbReference type="SUPFAM" id="SSF55008">
    <property type="entry name" value="HMA, heavy metal-associated domain"/>
    <property type="match status" value="1"/>
</dbReference>
<dbReference type="Gene3D" id="3.30.70.100">
    <property type="match status" value="1"/>
</dbReference>